<feature type="chain" id="PRO_5039659026" evidence="1">
    <location>
        <begin position="21"/>
        <end position="378"/>
    </location>
</feature>
<evidence type="ECO:0000256" key="1">
    <source>
        <dbReference type="SAM" id="SignalP"/>
    </source>
</evidence>
<dbReference type="GO" id="GO:0008800">
    <property type="term" value="F:beta-lactamase activity"/>
    <property type="evidence" value="ECO:0007669"/>
    <property type="project" value="UniProtKB-EC"/>
</dbReference>
<evidence type="ECO:0000313" key="4">
    <source>
        <dbReference type="Proteomes" id="UP000004069"/>
    </source>
</evidence>
<keyword evidence="1" id="KW-0732">Signal</keyword>
<dbReference type="STRING" id="83683.B1745_00330"/>
<dbReference type="EMBL" id="ADNY01000007">
    <property type="protein sequence ID" value="EFG56231.1"/>
    <property type="molecule type" value="Genomic_DNA"/>
</dbReference>
<proteinExistence type="predicted"/>
<dbReference type="InterPro" id="IPR012338">
    <property type="entry name" value="Beta-lactam/transpept-like"/>
</dbReference>
<feature type="signal peptide" evidence="1">
    <location>
        <begin position="1"/>
        <end position="20"/>
    </location>
</feature>
<protein>
    <submittedName>
        <fullName evidence="3">Beta-lactamase</fullName>
        <ecNumber evidence="3">3.5.2.6</ecNumber>
    </submittedName>
</protein>
<keyword evidence="3" id="KW-0378">Hydrolase</keyword>
<dbReference type="AlphaFoldDB" id="D4YRN6"/>
<evidence type="ECO:0000313" key="3">
    <source>
        <dbReference type="EMBL" id="EFG56231.1"/>
    </source>
</evidence>
<dbReference type="PANTHER" id="PTHR46825">
    <property type="entry name" value="D-ALANYL-D-ALANINE-CARBOXYPEPTIDASE/ENDOPEPTIDASE AMPH"/>
    <property type="match status" value="1"/>
</dbReference>
<dbReference type="PATRIC" id="fig|585524.9.peg.509"/>
<dbReference type="SUPFAM" id="SSF56601">
    <property type="entry name" value="beta-lactamase/transpeptidase-like"/>
    <property type="match status" value="1"/>
</dbReference>
<organism evidence="3 4">
    <name type="scientific">Lactobacillus amylolyticus DSM 11664</name>
    <dbReference type="NCBI Taxonomy" id="585524"/>
    <lineage>
        <taxon>Bacteria</taxon>
        <taxon>Bacillati</taxon>
        <taxon>Bacillota</taxon>
        <taxon>Bacilli</taxon>
        <taxon>Lactobacillales</taxon>
        <taxon>Lactobacillaceae</taxon>
        <taxon>Lactobacillus</taxon>
    </lineage>
</organism>
<dbReference type="PANTHER" id="PTHR46825:SF9">
    <property type="entry name" value="BETA-LACTAMASE-RELATED DOMAIN-CONTAINING PROTEIN"/>
    <property type="match status" value="1"/>
</dbReference>
<dbReference type="InterPro" id="IPR001466">
    <property type="entry name" value="Beta-lactam-related"/>
</dbReference>
<dbReference type="RefSeq" id="WP_006351318.1">
    <property type="nucleotide sequence ID" value="NZ_ADNY01000007.1"/>
</dbReference>
<dbReference type="Pfam" id="PF00144">
    <property type="entry name" value="Beta-lactamase"/>
    <property type="match status" value="1"/>
</dbReference>
<comment type="caution">
    <text evidence="3">The sequence shown here is derived from an EMBL/GenBank/DDBJ whole genome shotgun (WGS) entry which is preliminary data.</text>
</comment>
<dbReference type="EC" id="3.5.2.6" evidence="3"/>
<evidence type="ECO:0000259" key="2">
    <source>
        <dbReference type="Pfam" id="PF00144"/>
    </source>
</evidence>
<dbReference type="eggNOG" id="COG1680">
    <property type="taxonomic scope" value="Bacteria"/>
</dbReference>
<dbReference type="InterPro" id="IPR050491">
    <property type="entry name" value="AmpC-like"/>
</dbReference>
<keyword evidence="4" id="KW-1185">Reference proteome</keyword>
<dbReference type="Gene3D" id="3.40.710.10">
    <property type="entry name" value="DD-peptidase/beta-lactamase superfamily"/>
    <property type="match status" value="1"/>
</dbReference>
<gene>
    <name evidence="3" type="primary">pbpX</name>
    <name evidence="3" type="ORF">HMPREF0493_0164</name>
</gene>
<feature type="domain" description="Beta-lactamase-related" evidence="2">
    <location>
        <begin position="41"/>
        <end position="358"/>
    </location>
</feature>
<dbReference type="Proteomes" id="UP000004069">
    <property type="component" value="Unassembled WGS sequence"/>
</dbReference>
<reference evidence="3 4" key="1">
    <citation type="submission" date="2010-04" db="EMBL/GenBank/DDBJ databases">
        <authorList>
            <person name="Muzny D."/>
            <person name="Qin X."/>
            <person name="Deng J."/>
            <person name="Jiang H."/>
            <person name="Liu Y."/>
            <person name="Qu J."/>
            <person name="Song X.-Z."/>
            <person name="Zhang L."/>
            <person name="Thornton R."/>
            <person name="Coyle M."/>
            <person name="Francisco L."/>
            <person name="Jackson L."/>
            <person name="Javaid M."/>
            <person name="Korchina V."/>
            <person name="Kovar C."/>
            <person name="Mata R."/>
            <person name="Mathew T."/>
            <person name="Ngo R."/>
            <person name="Nguyen L."/>
            <person name="Nguyen N."/>
            <person name="Okwuonu G."/>
            <person name="Ongeri F."/>
            <person name="Pham C."/>
            <person name="Simmons D."/>
            <person name="Wilczek-Boney K."/>
            <person name="Hale W."/>
            <person name="Jakkamsetti A."/>
            <person name="Pham P."/>
            <person name="Ruth R."/>
            <person name="San Lucas F."/>
            <person name="Warren J."/>
            <person name="Zhang J."/>
            <person name="Zhao Z."/>
            <person name="Zhou C."/>
            <person name="Zhu D."/>
            <person name="Lee S."/>
            <person name="Bess C."/>
            <person name="Blankenburg K."/>
            <person name="Forbes L."/>
            <person name="Fu Q."/>
            <person name="Gubbala S."/>
            <person name="Hirani K."/>
            <person name="Jayaseelan J.C."/>
            <person name="Lara F."/>
            <person name="Munidasa M."/>
            <person name="Palculict T."/>
            <person name="Patil S."/>
            <person name="Pu L.-L."/>
            <person name="Saada N."/>
            <person name="Tang L."/>
            <person name="Weissenberger G."/>
            <person name="Zhu Y."/>
            <person name="Hemphill L."/>
            <person name="Shang Y."/>
            <person name="Youmans B."/>
            <person name="Ayvaz T."/>
            <person name="Ross M."/>
            <person name="Santibanez J."/>
            <person name="Aqrawi P."/>
            <person name="Gross S."/>
            <person name="Joshi V."/>
            <person name="Fowler G."/>
            <person name="Nazareth L."/>
            <person name="Reid J."/>
            <person name="Worley K."/>
            <person name="Petrosino J."/>
            <person name="Highlander S."/>
            <person name="Gibbs R."/>
        </authorList>
    </citation>
    <scope>NUCLEOTIDE SEQUENCE [LARGE SCALE GENOMIC DNA]</scope>
    <source>
        <strain evidence="3 4">DSM 11664</strain>
    </source>
</reference>
<sequence length="378" mass="41845">MNKKFLALATAIGLIGPIAAPVTYIKAASNNTTQSDQAEMRQFVRNTMNQNHVRGSAVIIKNGVPQQISFGYAWYGKRIGNGNSKVVYPVCSLQKVITAAMIVQLINENLKTSQRFTQNTKISRWYPNMTNANKITVGNLLTHTSGIRATGTEIYRGKTYSEASAIQWAVNNVNSSPEGTVGTYYYNNINYILLAGIIRAVTGKSYQANFNQRIVKKLGLTNTYLYQDIPSNKTDSISYYSNGGKNYTKAAYVKKQLASQIPGSGDMFSTPMDYYKIQVGLTNGQILSSSDFHYLTHLTSKNATSNYSGGIYLKNNDNLKMAYGNIAGNHFGNWFQMTTDNQNGLIMFLNQTNDNEASVKAVGYQILNHIKANTFTSK</sequence>
<name>D4YRN6_9LACO</name>
<accession>D4YRN6</accession>